<dbReference type="RefSeq" id="YP_009963370.1">
    <property type="nucleotide sequence ID" value="NC_051718.1"/>
</dbReference>
<dbReference type="KEGG" id="vg:60334948"/>
<gene>
    <name evidence="1" type="primary">85</name>
    <name evidence="1" type="ORF">PBI_WHOUXPHF_85</name>
</gene>
<organism evidence="1 2">
    <name type="scientific">Mycobacterium phage Whouxphf</name>
    <dbReference type="NCBI Taxonomy" id="2484216"/>
    <lineage>
        <taxon>Viruses</taxon>
        <taxon>Duplodnaviria</taxon>
        <taxon>Heunggongvirae</taxon>
        <taxon>Uroviricota</taxon>
        <taxon>Caudoviricetes</taxon>
        <taxon>Gracegardnervirinae</taxon>
        <taxon>Cheoctovirus</taxon>
        <taxon>Cheoctovirus whouxphf</taxon>
    </lineage>
</organism>
<protein>
    <submittedName>
        <fullName evidence="1">Uncharacterized protein</fullName>
    </submittedName>
</protein>
<dbReference type="Proteomes" id="UP000269132">
    <property type="component" value="Segment"/>
</dbReference>
<accession>A0A3G3M1Y5</accession>
<dbReference type="EMBL" id="MK016504">
    <property type="protein sequence ID" value="AYR00441.1"/>
    <property type="molecule type" value="Genomic_DNA"/>
</dbReference>
<reference evidence="1 2" key="1">
    <citation type="submission" date="2018-10" db="EMBL/GenBank/DDBJ databases">
        <authorList>
            <person name="Garlena R.A."/>
            <person name="Russell D.A."/>
            <person name="Pope W.H."/>
            <person name="Jacobs-Sera D."/>
            <person name="Hatfull G.F."/>
        </authorList>
    </citation>
    <scope>NUCLEOTIDE SEQUENCE [LARGE SCALE GENOMIC DNA]</scope>
</reference>
<proteinExistence type="predicted"/>
<keyword evidence="2" id="KW-1185">Reference proteome</keyword>
<evidence type="ECO:0000313" key="2">
    <source>
        <dbReference type="Proteomes" id="UP000269132"/>
    </source>
</evidence>
<name>A0A3G3M1Y5_9CAUD</name>
<evidence type="ECO:0000313" key="1">
    <source>
        <dbReference type="EMBL" id="AYR00441.1"/>
    </source>
</evidence>
<dbReference type="GeneID" id="60334948"/>
<sequence length="70" mass="7518">MSGRDPYENKELLGAMLLDAAGLTPPEDLARLHRIIACERFVSALVDSGCTITRISAISDRSGLAEGEDK</sequence>